<dbReference type="SUPFAM" id="SSF69360">
    <property type="entry name" value="Cell wall binding repeat"/>
    <property type="match status" value="1"/>
</dbReference>
<dbReference type="AlphaFoldDB" id="A0A0D1K5U0"/>
<organism evidence="2 3">
    <name type="scientific">Weissella cibaria</name>
    <dbReference type="NCBI Taxonomy" id="137591"/>
    <lineage>
        <taxon>Bacteria</taxon>
        <taxon>Bacillati</taxon>
        <taxon>Bacillota</taxon>
        <taxon>Bacilli</taxon>
        <taxon>Lactobacillales</taxon>
        <taxon>Lactobacillaceae</taxon>
        <taxon>Weissella</taxon>
    </lineage>
</organism>
<protein>
    <submittedName>
        <fullName evidence="2">ToxA_1 protein</fullName>
    </submittedName>
</protein>
<sequence length="235" mass="27074">MGKFFKTVMLTVAAVVGFNVASGTVQQTHADELQTIQAQHKSGYLGTPQGWFWFENGKKYTGFRYYMGTYYWFINGVRQDSGWRNAWGMTYYTDNQGRAVQGNREINGIAYNFGNNGTFFLRGKSSGYLDAGQGWLWYEGGQRFTGFRNYMGAYYWFQNGVRQQNKWEDAWGMRYYVGADGRTVQGAQVIGSSTYYFGNNNTFYLRFSKDYTARWHRANGQFASRNEIAANGLAW</sequence>
<feature type="signal peptide" evidence="1">
    <location>
        <begin position="1"/>
        <end position="21"/>
    </location>
</feature>
<dbReference type="Gene3D" id="2.10.270.10">
    <property type="entry name" value="Cholin Binding"/>
    <property type="match status" value="2"/>
</dbReference>
<feature type="chain" id="PRO_5039229396" evidence="1">
    <location>
        <begin position="22"/>
        <end position="235"/>
    </location>
</feature>
<gene>
    <name evidence="2" type="primary">toxA_1</name>
    <name evidence="2" type="ORF">QX99_01527</name>
</gene>
<evidence type="ECO:0000313" key="3">
    <source>
        <dbReference type="Proteomes" id="UP000032287"/>
    </source>
</evidence>
<evidence type="ECO:0000256" key="1">
    <source>
        <dbReference type="SAM" id="SignalP"/>
    </source>
</evidence>
<dbReference type="EMBL" id="JWHU01000034">
    <property type="protein sequence ID" value="KIU19511.1"/>
    <property type="molecule type" value="Genomic_DNA"/>
</dbReference>
<dbReference type="Proteomes" id="UP000032287">
    <property type="component" value="Unassembled WGS sequence"/>
</dbReference>
<proteinExistence type="predicted"/>
<accession>A0A0D1K5U0</accession>
<comment type="caution">
    <text evidence="2">The sequence shown here is derived from an EMBL/GenBank/DDBJ whole genome shotgun (WGS) entry which is preliminary data.</text>
</comment>
<keyword evidence="1" id="KW-0732">Signal</keyword>
<dbReference type="RefSeq" id="WP_052497212.1">
    <property type="nucleotide sequence ID" value="NZ_JALOCT010000001.1"/>
</dbReference>
<reference evidence="2 3" key="1">
    <citation type="journal article" date="2015" name="Microbiology (Mosc.)">
        <title>Genomics of the Weissella cibaria species with an examination of its metabolic traits.</title>
        <authorList>
            <person name="Lynch K.M."/>
            <person name="Lucid A."/>
            <person name="Arendt E.K."/>
            <person name="Sleator R.D."/>
            <person name="Lucey B."/>
            <person name="Coffey A."/>
        </authorList>
    </citation>
    <scope>NUCLEOTIDE SEQUENCE [LARGE SCALE GENOMIC DNA]</scope>
    <source>
        <strain evidence="2 3">MG1</strain>
    </source>
</reference>
<keyword evidence="3" id="KW-1185">Reference proteome</keyword>
<evidence type="ECO:0000313" key="2">
    <source>
        <dbReference type="EMBL" id="KIU19511.1"/>
    </source>
</evidence>
<dbReference type="PATRIC" id="fig|137591.25.peg.1498"/>
<dbReference type="STRING" id="137591.AO080_09270"/>
<name>A0A0D1K5U0_9LACO</name>